<sequence length="795" mass="87971">MSSFPDTLNHWAFPFIQALRDRRIVNGFPDGTFRPDRPMTRAEYAVILQASLQQPQKRPYTPFIDIGANFWATPAIIWAYETNFISGFPGRQFRPQSNITRIQIIVSLVSGLRVHTLVDQTQPIPTLNEIYQDASTVPQYGRDALHLATRANLVVNYPDLEVFHPNRDATRAEVAAFFYQSLVLLGKAEPIPSDYILEVFPMGPIREGTRISVNGKTLAATWNQWSDGLSARTAIADSGLIQSMGVELLNTENPSQQPIQWFSPPVPLPAQRHHHYRHLDITDWRKQQAFTLAVDGETLVMTKPMTNVTGIQTETILNGDRAIGLRLKLNLTQPTAYQLKQDTFDWQVTLNAAITQTLLDDYQNPATVTPESDNAPHRWRDRPSSEEVNEGEVIADTSQPLRPAITADPQHLLIQANLPPGLSVKAITQTHPYALILEIRPDIPRNRNIIWLPGLRWKEEYVSLGEDRFPVTSLTLSASQAPKLNLEPIWTYAHTMEGTTPLLKMGEFCKTLAAINAGFFNRNNRLPLGAIRWQGTWYSGPILNRGAIAWDNQGSTAIDRLTLEEIITTSTGARFPLVVLNSGYVKGGISRFTPQWGKTYTPLTAGEIIVVVENNQVTRHVEIAEETDIPDTGYLLVLRSLLSAKASLMPGTTLTLESNTNPLNFNNFPHIIGGGPLLIKNQQIVVDAEAEGFSRAFAQQSAIRSVFGITSSGKFMLVTIHNRIGGLGASLTETAQLMQKLGVIHALNLDGGSSTSLILGGQMINRPPSTAARVHNGLGIFTALGFPDMHPLLGN</sequence>
<proteinExistence type="predicted"/>
<dbReference type="EMBL" id="JAQPOK010000024">
    <property type="protein sequence ID" value="MDJ1177888.1"/>
    <property type="molecule type" value="Genomic_DNA"/>
</dbReference>
<evidence type="ECO:0000313" key="3">
    <source>
        <dbReference type="EMBL" id="MDJ1177888.1"/>
    </source>
</evidence>
<dbReference type="GO" id="GO:0016798">
    <property type="term" value="F:hydrolase activity, acting on glycosyl bonds"/>
    <property type="evidence" value="ECO:0007669"/>
    <property type="project" value="UniProtKB-KW"/>
</dbReference>
<keyword evidence="3" id="KW-0378">Hydrolase</keyword>
<name>A0ABT7BFD2_9CYAN</name>
<evidence type="ECO:0000256" key="1">
    <source>
        <dbReference type="SAM" id="MobiDB-lite"/>
    </source>
</evidence>
<feature type="domain" description="SLH" evidence="2">
    <location>
        <begin position="1"/>
        <end position="62"/>
    </location>
</feature>
<dbReference type="PROSITE" id="PS51272">
    <property type="entry name" value="SLH"/>
    <property type="match status" value="3"/>
</dbReference>
<gene>
    <name evidence="3" type="ORF">PJF56_03320</name>
</gene>
<dbReference type="PANTHER" id="PTHR40446:SF2">
    <property type="entry name" value="N-ACETYLGLUCOSAMINE-1-PHOSPHODIESTER ALPHA-N-ACETYLGLUCOSAMINIDASE"/>
    <property type="match status" value="1"/>
</dbReference>
<dbReference type="Pfam" id="PF09992">
    <property type="entry name" value="NAGPA"/>
    <property type="match status" value="1"/>
</dbReference>
<keyword evidence="3" id="KW-0326">Glycosidase</keyword>
<dbReference type="RefSeq" id="WP_283761216.1">
    <property type="nucleotide sequence ID" value="NZ_JAQPOK010000024.1"/>
</dbReference>
<feature type="domain" description="SLH" evidence="2">
    <location>
        <begin position="128"/>
        <end position="192"/>
    </location>
</feature>
<evidence type="ECO:0000313" key="4">
    <source>
        <dbReference type="Proteomes" id="UP001231370"/>
    </source>
</evidence>
<reference evidence="3 4" key="1">
    <citation type="submission" date="2023-01" db="EMBL/GenBank/DDBJ databases">
        <title>Novel diversity within Roseofilum (Cyanobacteria; Desertifilaceae) from marine benthic mats with descriptions of four novel species.</title>
        <authorList>
            <person name="Wang Y."/>
            <person name="Berthold D.E."/>
            <person name="Hu J."/>
            <person name="Lefler F.W."/>
            <person name="Laughinghouse H.D. IV."/>
        </authorList>
    </citation>
    <scope>NUCLEOTIDE SEQUENCE [LARGE SCALE GENOMIC DNA]</scope>
    <source>
        <strain evidence="3 4">BLCC-M91</strain>
    </source>
</reference>
<dbReference type="Proteomes" id="UP001231370">
    <property type="component" value="Unassembled WGS sequence"/>
</dbReference>
<dbReference type="PANTHER" id="PTHR40446">
    <property type="entry name" value="N-ACETYLGLUCOSAMINE-1-PHOSPHODIESTER ALPHA-N-ACETYLGLUCOSAMINIDASE"/>
    <property type="match status" value="1"/>
</dbReference>
<comment type="caution">
    <text evidence="3">The sequence shown here is derived from an EMBL/GenBank/DDBJ whole genome shotgun (WGS) entry which is preliminary data.</text>
</comment>
<feature type="domain" description="SLH" evidence="2">
    <location>
        <begin position="63"/>
        <end position="122"/>
    </location>
</feature>
<dbReference type="Pfam" id="PF00395">
    <property type="entry name" value="SLH"/>
    <property type="match status" value="3"/>
</dbReference>
<organism evidence="3 4">
    <name type="scientific">Roseofilum halophilum BLCC-M91</name>
    <dbReference type="NCBI Taxonomy" id="3022259"/>
    <lineage>
        <taxon>Bacteria</taxon>
        <taxon>Bacillati</taxon>
        <taxon>Cyanobacteriota</taxon>
        <taxon>Cyanophyceae</taxon>
        <taxon>Desertifilales</taxon>
        <taxon>Desertifilaceae</taxon>
        <taxon>Roseofilum</taxon>
        <taxon>Roseofilum halophilum</taxon>
    </lineage>
</organism>
<feature type="region of interest" description="Disordered" evidence="1">
    <location>
        <begin position="365"/>
        <end position="393"/>
    </location>
</feature>
<protein>
    <submittedName>
        <fullName evidence="3">Phosphodiester glycosidase family protein</fullName>
    </submittedName>
</protein>
<feature type="compositionally biased region" description="Basic and acidic residues" evidence="1">
    <location>
        <begin position="374"/>
        <end position="385"/>
    </location>
</feature>
<accession>A0ABT7BFD2</accession>
<dbReference type="InterPro" id="IPR018711">
    <property type="entry name" value="NAGPA"/>
</dbReference>
<dbReference type="InterPro" id="IPR001119">
    <property type="entry name" value="SLH_dom"/>
</dbReference>
<keyword evidence="4" id="KW-1185">Reference proteome</keyword>
<evidence type="ECO:0000259" key="2">
    <source>
        <dbReference type="PROSITE" id="PS51272"/>
    </source>
</evidence>